<feature type="binding site" evidence="7">
    <location>
        <position position="239"/>
    </location>
    <ligand>
        <name>Zn(2+)</name>
        <dbReference type="ChEBI" id="CHEBI:29105"/>
        <label>1</label>
    </ligand>
</feature>
<feature type="binding site" evidence="7">
    <location>
        <position position="204"/>
    </location>
    <ligand>
        <name>Zn(2+)</name>
        <dbReference type="ChEBI" id="CHEBI:29105"/>
        <label>1</label>
    </ligand>
</feature>
<dbReference type="Gene3D" id="1.10.150.900">
    <property type="match status" value="1"/>
</dbReference>
<keyword evidence="5 7" id="KW-0862">Zinc</keyword>
<feature type="binding site" evidence="7">
    <location>
        <position position="204"/>
    </location>
    <ligand>
        <name>Zn(2+)</name>
        <dbReference type="ChEBI" id="CHEBI:29105"/>
        <label>2</label>
    </ligand>
</feature>
<reference evidence="10 11" key="1">
    <citation type="submission" date="2016-07" db="EMBL/GenBank/DDBJ databases">
        <title>Pervasive Adenine N6-methylation of Active Genes in Fungi.</title>
        <authorList>
            <consortium name="DOE Joint Genome Institute"/>
            <person name="Mondo S.J."/>
            <person name="Dannebaum R.O."/>
            <person name="Kuo R.C."/>
            <person name="Labutti K."/>
            <person name="Haridas S."/>
            <person name="Kuo A."/>
            <person name="Salamov A."/>
            <person name="Ahrendt S.R."/>
            <person name="Lipzen A."/>
            <person name="Sullivan W."/>
            <person name="Andreopoulos W.B."/>
            <person name="Clum A."/>
            <person name="Lindquist E."/>
            <person name="Daum C."/>
            <person name="Ramamoorthy G.K."/>
            <person name="Gryganskyi A."/>
            <person name="Culley D."/>
            <person name="Magnuson J.K."/>
            <person name="James T.Y."/>
            <person name="O'Malley M.A."/>
            <person name="Stajich J.E."/>
            <person name="Spatafora J.W."/>
            <person name="Visel A."/>
            <person name="Grigoriev I.V."/>
        </authorList>
    </citation>
    <scope>NUCLEOTIDE SEQUENCE [LARGE SCALE GENOMIC DNA]</scope>
    <source>
        <strain evidence="10 11">62-1032</strain>
    </source>
</reference>
<accession>A0A1Y2F3P1</accession>
<gene>
    <name evidence="10" type="ORF">BCR35DRAFT_280018</name>
</gene>
<sequence>MSEKLPLTHPSPSPSPPPRSTRSRLLPLLLLLLPALYLTTTTYPLTSLLPHPTSQPLRADKGASCPLQVEPLNVGKDWRPEEDNKYVEKAVERLRGAVRIPTESYDNMNPDPSKEPRFEILTKLHDYLEETFPLLHNKLDLEKVSTYGLLYTWPGSSPSLKPLVLMAHQDVVPVNKDTLDRWTYPPFEAHLDQEGWVWGRGSADCKNTLVGILAAIEKLVEEGWEPTRTIIVSSGFDEEIGGRRSALPLSDTLLTRYGQNGISLILDEGFTGVDVAYNRTFARLGMAEKGAVSVTIEVLTEGGHSSVPPRHTGIGILSLLLVELEKNPDTPKLRRGNPMLCYLNCAADFGEVEEGLKRRIRSEKEWQGLGEELAEGDPILRAFLGTTQAVDLVQGGIKVNALPEYATATSNYRIDFLSSVHSTLSRLSSILSPVVHSLNMTFDSYGSHANVSNNVVRLKMVKDSGIEPAPITPSEGKAWEFMSGSVRGVWRDAVVAPSAMIANTDTKWTWNLTTNIYRFVPGSLELIKNFHTVDERIHTDAHISGIRFFHTLLRNTKGWTAD</sequence>
<dbReference type="InterPro" id="IPR011650">
    <property type="entry name" value="Peptidase_M20_dimer"/>
</dbReference>
<comment type="similarity">
    <text evidence="1">Belongs to the peptidase M20A family.</text>
</comment>
<dbReference type="GO" id="GO:0000328">
    <property type="term" value="C:fungal-type vacuole lumen"/>
    <property type="evidence" value="ECO:0007669"/>
    <property type="project" value="TreeGrafter"/>
</dbReference>
<feature type="domain" description="Peptidase M20 dimerisation" evidence="9">
    <location>
        <begin position="287"/>
        <end position="432"/>
    </location>
</feature>
<keyword evidence="2" id="KW-0645">Protease</keyword>
<evidence type="ECO:0000313" key="11">
    <source>
        <dbReference type="Proteomes" id="UP000193467"/>
    </source>
</evidence>
<dbReference type="SUPFAM" id="SSF53187">
    <property type="entry name" value="Zn-dependent exopeptidases"/>
    <property type="match status" value="1"/>
</dbReference>
<evidence type="ECO:0000256" key="3">
    <source>
        <dbReference type="ARBA" id="ARBA00022723"/>
    </source>
</evidence>
<name>A0A1Y2F3P1_9BASI</name>
<keyword evidence="4" id="KW-0378">Hydrolase</keyword>
<dbReference type="InterPro" id="IPR017141">
    <property type="entry name" value="Pept_M20_carboxypep"/>
</dbReference>
<dbReference type="STRING" id="106004.A0A1Y2F3P1"/>
<evidence type="ECO:0000256" key="5">
    <source>
        <dbReference type="ARBA" id="ARBA00022833"/>
    </source>
</evidence>
<dbReference type="PANTHER" id="PTHR45962">
    <property type="entry name" value="N-FATTY-ACYL-AMINO ACID SYNTHASE/HYDROLASE PM20D1"/>
    <property type="match status" value="1"/>
</dbReference>
<evidence type="ECO:0000256" key="2">
    <source>
        <dbReference type="ARBA" id="ARBA00022670"/>
    </source>
</evidence>
<dbReference type="AlphaFoldDB" id="A0A1Y2F3P1"/>
<proteinExistence type="inferred from homology"/>
<dbReference type="InParanoid" id="A0A1Y2F3P1"/>
<dbReference type="InterPro" id="IPR002933">
    <property type="entry name" value="Peptidase_M20"/>
</dbReference>
<feature type="binding site" evidence="7">
    <location>
        <position position="267"/>
    </location>
    <ligand>
        <name>Zn(2+)</name>
        <dbReference type="ChEBI" id="CHEBI:29105"/>
        <label>2</label>
    </ligand>
</feature>
<evidence type="ECO:0000313" key="10">
    <source>
        <dbReference type="EMBL" id="ORY77565.1"/>
    </source>
</evidence>
<dbReference type="FunFam" id="3.40.630.10:FF:000027">
    <property type="entry name" value="N-fatty-acyl-amino acid synthase/hydrolase PM20D1"/>
    <property type="match status" value="1"/>
</dbReference>
<dbReference type="PANTHER" id="PTHR45962:SF1">
    <property type="entry name" value="N-FATTY-ACYL-AMINO ACID SYNTHASE_HYDROLASE PM20D1"/>
    <property type="match status" value="1"/>
</dbReference>
<dbReference type="CDD" id="cd05674">
    <property type="entry name" value="M20_yscS"/>
    <property type="match status" value="1"/>
</dbReference>
<dbReference type="Pfam" id="PF01546">
    <property type="entry name" value="Peptidase_M20"/>
    <property type="match status" value="1"/>
</dbReference>
<dbReference type="GO" id="GO:0004181">
    <property type="term" value="F:metallocarboxypeptidase activity"/>
    <property type="evidence" value="ECO:0007669"/>
    <property type="project" value="InterPro"/>
</dbReference>
<evidence type="ECO:0000259" key="9">
    <source>
        <dbReference type="Pfam" id="PF07687"/>
    </source>
</evidence>
<comment type="caution">
    <text evidence="10">The sequence shown here is derived from an EMBL/GenBank/DDBJ whole genome shotgun (WGS) entry which is preliminary data.</text>
</comment>
<feature type="region of interest" description="Disordered" evidence="8">
    <location>
        <begin position="1"/>
        <end position="21"/>
    </location>
</feature>
<dbReference type="EMBL" id="MCGR01000031">
    <property type="protein sequence ID" value="ORY77565.1"/>
    <property type="molecule type" value="Genomic_DNA"/>
</dbReference>
<dbReference type="InterPro" id="IPR047177">
    <property type="entry name" value="Pept_M20A"/>
</dbReference>
<keyword evidence="3 7" id="KW-0479">Metal-binding</keyword>
<dbReference type="PIRSF" id="PIRSF037217">
    <property type="entry name" value="Carboxypeptidase_S"/>
    <property type="match status" value="1"/>
</dbReference>
<organism evidence="10 11">
    <name type="scientific">Leucosporidium creatinivorum</name>
    <dbReference type="NCBI Taxonomy" id="106004"/>
    <lineage>
        <taxon>Eukaryota</taxon>
        <taxon>Fungi</taxon>
        <taxon>Dikarya</taxon>
        <taxon>Basidiomycota</taxon>
        <taxon>Pucciniomycotina</taxon>
        <taxon>Microbotryomycetes</taxon>
        <taxon>Leucosporidiales</taxon>
        <taxon>Leucosporidium</taxon>
    </lineage>
</organism>
<feature type="active site" evidence="6">
    <location>
        <position position="170"/>
    </location>
</feature>
<protein>
    <submittedName>
        <fullName evidence="10">Vacuole protein</fullName>
    </submittedName>
</protein>
<evidence type="ECO:0000256" key="7">
    <source>
        <dbReference type="PIRSR" id="PIRSR037217-2"/>
    </source>
</evidence>
<dbReference type="Gene3D" id="3.40.630.10">
    <property type="entry name" value="Zn peptidases"/>
    <property type="match status" value="1"/>
</dbReference>
<feature type="binding site" evidence="7">
    <location>
        <position position="531"/>
    </location>
    <ligand>
        <name>Zn(2+)</name>
        <dbReference type="ChEBI" id="CHEBI:29105"/>
        <label>1</label>
    </ligand>
</feature>
<dbReference type="Proteomes" id="UP000193467">
    <property type="component" value="Unassembled WGS sequence"/>
</dbReference>
<dbReference type="OrthoDB" id="3064516at2759"/>
<evidence type="ECO:0000256" key="6">
    <source>
        <dbReference type="PIRSR" id="PIRSR037217-1"/>
    </source>
</evidence>
<evidence type="ECO:0000256" key="1">
    <source>
        <dbReference type="ARBA" id="ARBA00006247"/>
    </source>
</evidence>
<dbReference type="FunCoup" id="A0A1Y2F3P1">
    <property type="interactions" value="8"/>
</dbReference>
<feature type="active site" description="Proton acceptor" evidence="6">
    <location>
        <position position="238"/>
    </location>
</feature>
<dbReference type="Pfam" id="PF07687">
    <property type="entry name" value="M20_dimer"/>
    <property type="match status" value="1"/>
</dbReference>
<feature type="binding site" evidence="7">
    <location>
        <position position="168"/>
    </location>
    <ligand>
        <name>Zn(2+)</name>
        <dbReference type="ChEBI" id="CHEBI:29105"/>
        <label>2</label>
    </ligand>
</feature>
<evidence type="ECO:0000256" key="8">
    <source>
        <dbReference type="SAM" id="MobiDB-lite"/>
    </source>
</evidence>
<feature type="compositionally biased region" description="Pro residues" evidence="8">
    <location>
        <begin position="9"/>
        <end position="19"/>
    </location>
</feature>
<dbReference type="GO" id="GO:0046872">
    <property type="term" value="F:metal ion binding"/>
    <property type="evidence" value="ECO:0007669"/>
    <property type="project" value="UniProtKB-KW"/>
</dbReference>
<keyword evidence="11" id="KW-1185">Reference proteome</keyword>
<dbReference type="GO" id="GO:0051603">
    <property type="term" value="P:proteolysis involved in protein catabolic process"/>
    <property type="evidence" value="ECO:0007669"/>
    <property type="project" value="TreeGrafter"/>
</dbReference>
<evidence type="ECO:0000256" key="4">
    <source>
        <dbReference type="ARBA" id="ARBA00022801"/>
    </source>
</evidence>